<keyword evidence="1" id="KW-0812">Transmembrane</keyword>
<evidence type="ECO:0000313" key="3">
    <source>
        <dbReference type="EMBL" id="MFD1206217.1"/>
    </source>
</evidence>
<feature type="transmembrane region" description="Helical" evidence="1">
    <location>
        <begin position="114"/>
        <end position="132"/>
    </location>
</feature>
<feature type="transmembrane region" description="Helical" evidence="1">
    <location>
        <begin position="72"/>
        <end position="102"/>
    </location>
</feature>
<accession>A0ABW3U3Q1</accession>
<dbReference type="EMBL" id="JBHTLT010000117">
    <property type="protein sequence ID" value="MFD1206217.1"/>
    <property type="molecule type" value="Genomic_DNA"/>
</dbReference>
<evidence type="ECO:0000259" key="2">
    <source>
        <dbReference type="Pfam" id="PF07331"/>
    </source>
</evidence>
<feature type="transmembrane region" description="Helical" evidence="1">
    <location>
        <begin position="38"/>
        <end position="60"/>
    </location>
</feature>
<dbReference type="Pfam" id="PF07331">
    <property type="entry name" value="TctB"/>
    <property type="match status" value="1"/>
</dbReference>
<evidence type="ECO:0000313" key="4">
    <source>
        <dbReference type="Proteomes" id="UP001597231"/>
    </source>
</evidence>
<name>A0ABW3U3Q1_9BACL</name>
<evidence type="ECO:0000256" key="1">
    <source>
        <dbReference type="SAM" id="Phobius"/>
    </source>
</evidence>
<dbReference type="Proteomes" id="UP001597231">
    <property type="component" value="Unassembled WGS sequence"/>
</dbReference>
<keyword evidence="1" id="KW-0472">Membrane</keyword>
<feature type="transmembrane region" description="Helical" evidence="1">
    <location>
        <begin position="6"/>
        <end position="26"/>
    </location>
</feature>
<sequence length="147" mass="16435">MKIPHITSGIISILIGGFFYFLTLDFPDRNTMEVGAAFLPRIYCGLLIIFGLILFIQGILDKEKSEKQWMTIGYALISMVIVLAYILAMPFIGFYISTALVIFGLLFFSKVRRVATLISVPLGAVLFVYIVFELLLKVSIPLGSLFL</sequence>
<dbReference type="RefSeq" id="WP_336824183.1">
    <property type="nucleotide sequence ID" value="NZ_JBHTLT010000117.1"/>
</dbReference>
<gene>
    <name evidence="3" type="ORF">ACFQ38_14050</name>
</gene>
<dbReference type="InterPro" id="IPR009936">
    <property type="entry name" value="DUF1468"/>
</dbReference>
<comment type="caution">
    <text evidence="3">The sequence shown here is derived from an EMBL/GenBank/DDBJ whole genome shotgun (WGS) entry which is preliminary data.</text>
</comment>
<keyword evidence="1" id="KW-1133">Transmembrane helix</keyword>
<reference evidence="4" key="1">
    <citation type="journal article" date="2019" name="Int. J. Syst. Evol. Microbiol.">
        <title>The Global Catalogue of Microorganisms (GCM) 10K type strain sequencing project: providing services to taxonomists for standard genome sequencing and annotation.</title>
        <authorList>
            <consortium name="The Broad Institute Genomics Platform"/>
            <consortium name="The Broad Institute Genome Sequencing Center for Infectious Disease"/>
            <person name="Wu L."/>
            <person name="Ma J."/>
        </authorList>
    </citation>
    <scope>NUCLEOTIDE SEQUENCE [LARGE SCALE GENOMIC DNA]</scope>
    <source>
        <strain evidence="4">CCUG 53915</strain>
    </source>
</reference>
<organism evidence="3 4">
    <name type="scientific">Sporosarcina contaminans</name>
    <dbReference type="NCBI Taxonomy" id="633403"/>
    <lineage>
        <taxon>Bacteria</taxon>
        <taxon>Bacillati</taxon>
        <taxon>Bacillota</taxon>
        <taxon>Bacilli</taxon>
        <taxon>Bacillales</taxon>
        <taxon>Caryophanaceae</taxon>
        <taxon>Sporosarcina</taxon>
    </lineage>
</organism>
<keyword evidence="4" id="KW-1185">Reference proteome</keyword>
<protein>
    <submittedName>
        <fullName evidence="3">Tripartite tricarboxylate transporter TctB family protein</fullName>
    </submittedName>
</protein>
<proteinExistence type="predicted"/>
<feature type="domain" description="DUF1468" evidence="2">
    <location>
        <begin position="8"/>
        <end position="141"/>
    </location>
</feature>